<proteinExistence type="predicted"/>
<accession>A0A3T0T4Q9</accession>
<dbReference type="RefSeq" id="WP_123447448.1">
    <property type="nucleotide sequence ID" value="NZ_CP028137.1"/>
</dbReference>
<name>A0A3T0T4Q9_9MICO</name>
<evidence type="ECO:0000313" key="2">
    <source>
        <dbReference type="EMBL" id="AZZ53627.1"/>
    </source>
</evidence>
<dbReference type="EMBL" id="CP028137">
    <property type="protein sequence ID" value="AZZ53627.1"/>
    <property type="molecule type" value="Genomic_DNA"/>
</dbReference>
<sequence length="71" mass="7144">MRDVLRRSSGGEIAGAVLIVLASIALLIGAFAAGAGSIYGMLGVIVAFTAGITGLGVHIAGREARLRRDGH</sequence>
<reference evidence="2 3" key="1">
    <citation type="submission" date="2018-03" db="EMBL/GenBank/DDBJ databases">
        <title>Bacteriophage NCPPB3778 and a type I-E CRISPR drive the evolution of the US Biological Select Agent, Rathayibacter toxicus.</title>
        <authorList>
            <person name="Davis E.W.II."/>
            <person name="Tabima J.F."/>
            <person name="Weisberg A.J."/>
            <person name="Dantas Lopes L."/>
            <person name="Wiseman M.S."/>
            <person name="Wiseman M.S."/>
            <person name="Pupko T."/>
            <person name="Belcher M.S."/>
            <person name="Sechler A.J."/>
            <person name="Tancos M.A."/>
            <person name="Schroeder B.K."/>
            <person name="Murray T.D."/>
            <person name="Luster D.G."/>
            <person name="Schneider W.L."/>
            <person name="Rogers E."/>
            <person name="Andreote F.D."/>
            <person name="Grunwald N.J."/>
            <person name="Putnam M.L."/>
            <person name="Chang J.H."/>
        </authorList>
    </citation>
    <scope>NUCLEOTIDE SEQUENCE [LARGE SCALE GENOMIC DNA]</scope>
    <source>
        <strain evidence="2 3">DSM 15932</strain>
    </source>
</reference>
<organism evidence="2 3">
    <name type="scientific">Rathayibacter festucae DSM 15932</name>
    <dbReference type="NCBI Taxonomy" id="1328866"/>
    <lineage>
        <taxon>Bacteria</taxon>
        <taxon>Bacillati</taxon>
        <taxon>Actinomycetota</taxon>
        <taxon>Actinomycetes</taxon>
        <taxon>Micrococcales</taxon>
        <taxon>Microbacteriaceae</taxon>
        <taxon>Rathayibacter</taxon>
    </lineage>
</organism>
<dbReference type="Proteomes" id="UP000285317">
    <property type="component" value="Chromosome"/>
</dbReference>
<keyword evidence="1" id="KW-1133">Transmembrane helix</keyword>
<dbReference type="AlphaFoldDB" id="A0A3T0T4Q9"/>
<feature type="transmembrane region" description="Helical" evidence="1">
    <location>
        <begin position="12"/>
        <end position="32"/>
    </location>
</feature>
<protein>
    <submittedName>
        <fullName evidence="2">Uncharacterized protein</fullName>
    </submittedName>
</protein>
<dbReference type="KEGG" id="rfs:C1I64_17360"/>
<keyword evidence="1" id="KW-0472">Membrane</keyword>
<feature type="transmembrane region" description="Helical" evidence="1">
    <location>
        <begin position="38"/>
        <end position="61"/>
    </location>
</feature>
<evidence type="ECO:0000256" key="1">
    <source>
        <dbReference type="SAM" id="Phobius"/>
    </source>
</evidence>
<keyword evidence="1" id="KW-0812">Transmembrane</keyword>
<gene>
    <name evidence="2" type="ORF">C1I64_17360</name>
</gene>
<evidence type="ECO:0000313" key="3">
    <source>
        <dbReference type="Proteomes" id="UP000285317"/>
    </source>
</evidence>